<evidence type="ECO:0000313" key="3">
    <source>
        <dbReference type="Proteomes" id="UP000184073"/>
    </source>
</evidence>
<dbReference type="RefSeq" id="XP_040673585.1">
    <property type="nucleotide sequence ID" value="XM_040811508.1"/>
</dbReference>
<accession>A0A1L9Q236</accession>
<dbReference type="Gene3D" id="3.30.160.60">
    <property type="entry name" value="Classic Zinc Finger"/>
    <property type="match status" value="1"/>
</dbReference>
<feature type="region of interest" description="Disordered" evidence="1">
    <location>
        <begin position="1"/>
        <end position="36"/>
    </location>
</feature>
<dbReference type="AlphaFoldDB" id="A0A1L9Q236"/>
<dbReference type="EMBL" id="KV878138">
    <property type="protein sequence ID" value="OJJ07823.1"/>
    <property type="molecule type" value="Genomic_DNA"/>
</dbReference>
<dbReference type="Proteomes" id="UP000184073">
    <property type="component" value="Unassembled WGS sequence"/>
</dbReference>
<reference evidence="3" key="1">
    <citation type="journal article" date="2017" name="Genome Biol.">
        <title>Comparative genomics reveals high biological diversity and specific adaptations in the industrially and medically important fungal genus Aspergillus.</title>
        <authorList>
            <person name="de Vries R.P."/>
            <person name="Riley R."/>
            <person name="Wiebenga A."/>
            <person name="Aguilar-Osorio G."/>
            <person name="Amillis S."/>
            <person name="Uchima C.A."/>
            <person name="Anderluh G."/>
            <person name="Asadollahi M."/>
            <person name="Askin M."/>
            <person name="Barry K."/>
            <person name="Battaglia E."/>
            <person name="Bayram O."/>
            <person name="Benocci T."/>
            <person name="Braus-Stromeyer S.A."/>
            <person name="Caldana C."/>
            <person name="Canovas D."/>
            <person name="Cerqueira G.C."/>
            <person name="Chen F."/>
            <person name="Chen W."/>
            <person name="Choi C."/>
            <person name="Clum A."/>
            <person name="Dos Santos R.A."/>
            <person name="Damasio A.R."/>
            <person name="Diallinas G."/>
            <person name="Emri T."/>
            <person name="Fekete E."/>
            <person name="Flipphi M."/>
            <person name="Freyberg S."/>
            <person name="Gallo A."/>
            <person name="Gournas C."/>
            <person name="Habgood R."/>
            <person name="Hainaut M."/>
            <person name="Harispe M.L."/>
            <person name="Henrissat B."/>
            <person name="Hilden K.S."/>
            <person name="Hope R."/>
            <person name="Hossain A."/>
            <person name="Karabika E."/>
            <person name="Karaffa L."/>
            <person name="Karanyi Z."/>
            <person name="Krasevec N."/>
            <person name="Kuo A."/>
            <person name="Kusch H."/>
            <person name="LaButti K."/>
            <person name="Lagendijk E.L."/>
            <person name="Lapidus A."/>
            <person name="Levasseur A."/>
            <person name="Lindquist E."/>
            <person name="Lipzen A."/>
            <person name="Logrieco A.F."/>
            <person name="MacCabe A."/>
            <person name="Maekelae M.R."/>
            <person name="Malavazi I."/>
            <person name="Melin P."/>
            <person name="Meyer V."/>
            <person name="Mielnichuk N."/>
            <person name="Miskei M."/>
            <person name="Molnar A.P."/>
            <person name="Mule G."/>
            <person name="Ngan C.Y."/>
            <person name="Orejas M."/>
            <person name="Orosz E."/>
            <person name="Ouedraogo J.P."/>
            <person name="Overkamp K.M."/>
            <person name="Park H.-S."/>
            <person name="Perrone G."/>
            <person name="Piumi F."/>
            <person name="Punt P.J."/>
            <person name="Ram A.F."/>
            <person name="Ramon A."/>
            <person name="Rauscher S."/>
            <person name="Record E."/>
            <person name="Riano-Pachon D.M."/>
            <person name="Robert V."/>
            <person name="Roehrig J."/>
            <person name="Ruller R."/>
            <person name="Salamov A."/>
            <person name="Salih N.S."/>
            <person name="Samson R.A."/>
            <person name="Sandor E."/>
            <person name="Sanguinetti M."/>
            <person name="Schuetze T."/>
            <person name="Sepcic K."/>
            <person name="Shelest E."/>
            <person name="Sherlock G."/>
            <person name="Sophianopoulou V."/>
            <person name="Squina F.M."/>
            <person name="Sun H."/>
            <person name="Susca A."/>
            <person name="Todd R.B."/>
            <person name="Tsang A."/>
            <person name="Unkles S.E."/>
            <person name="van de Wiele N."/>
            <person name="van Rossen-Uffink D."/>
            <person name="Oliveira J.V."/>
            <person name="Vesth T.C."/>
            <person name="Visser J."/>
            <person name="Yu J.-H."/>
            <person name="Zhou M."/>
            <person name="Andersen M.R."/>
            <person name="Archer D.B."/>
            <person name="Baker S.E."/>
            <person name="Benoit I."/>
            <person name="Brakhage A.A."/>
            <person name="Braus G.H."/>
            <person name="Fischer R."/>
            <person name="Frisvad J.C."/>
            <person name="Goldman G.H."/>
            <person name="Houbraken J."/>
            <person name="Oakley B."/>
            <person name="Pocsi I."/>
            <person name="Scazzocchio C."/>
            <person name="Seiboth B."/>
            <person name="vanKuyk P.A."/>
            <person name="Wortman J."/>
            <person name="Dyer P.S."/>
            <person name="Grigoriev I.V."/>
        </authorList>
    </citation>
    <scope>NUCLEOTIDE SEQUENCE [LARGE SCALE GENOMIC DNA]</scope>
    <source>
        <strain evidence="3">CBS 583.65</strain>
    </source>
</reference>
<dbReference type="VEuPathDB" id="FungiDB:ASPVEDRAFT_375489"/>
<dbReference type="GeneID" id="63727019"/>
<evidence type="ECO:0000256" key="1">
    <source>
        <dbReference type="SAM" id="MobiDB-lite"/>
    </source>
</evidence>
<evidence type="ECO:0000313" key="2">
    <source>
        <dbReference type="EMBL" id="OJJ07823.1"/>
    </source>
</evidence>
<sequence length="105" mass="12168">MHPSPDTEEGKETLKHSFGNTRWPTQAGGSQGAQGKDRVYKCVLCPERPWMKNKASSRRHVEYQHYPTQYHSCPDCEVDAVQTLFTRDRLEEHMRDKHIGIQATK</sequence>
<feature type="compositionally biased region" description="Polar residues" evidence="1">
    <location>
        <begin position="18"/>
        <end position="28"/>
    </location>
</feature>
<gene>
    <name evidence="2" type="ORF">ASPVEDRAFT_375489</name>
</gene>
<keyword evidence="3" id="KW-1185">Reference proteome</keyword>
<protein>
    <submittedName>
        <fullName evidence="2">Uncharacterized protein</fullName>
    </submittedName>
</protein>
<name>A0A1L9Q236_ASPVE</name>
<organism evidence="2 3">
    <name type="scientific">Aspergillus versicolor CBS 583.65</name>
    <dbReference type="NCBI Taxonomy" id="1036611"/>
    <lineage>
        <taxon>Eukaryota</taxon>
        <taxon>Fungi</taxon>
        <taxon>Dikarya</taxon>
        <taxon>Ascomycota</taxon>
        <taxon>Pezizomycotina</taxon>
        <taxon>Eurotiomycetes</taxon>
        <taxon>Eurotiomycetidae</taxon>
        <taxon>Eurotiales</taxon>
        <taxon>Aspergillaceae</taxon>
        <taxon>Aspergillus</taxon>
        <taxon>Aspergillus subgen. Nidulantes</taxon>
    </lineage>
</organism>
<proteinExistence type="predicted"/>